<gene>
    <name evidence="3" type="ORF">G3M70_12430</name>
</gene>
<dbReference type="InterPro" id="IPR026870">
    <property type="entry name" value="Zinc_ribbon_dom"/>
</dbReference>
<name>A0A7T0BXA1_9BACT</name>
<evidence type="ECO:0000259" key="2">
    <source>
        <dbReference type="Pfam" id="PF13240"/>
    </source>
</evidence>
<feature type="region of interest" description="Disordered" evidence="1">
    <location>
        <begin position="28"/>
        <end position="59"/>
    </location>
</feature>
<dbReference type="Proteomes" id="UP000594688">
    <property type="component" value="Chromosome"/>
</dbReference>
<dbReference type="AlphaFoldDB" id="A0A7T0BXA1"/>
<evidence type="ECO:0000256" key="1">
    <source>
        <dbReference type="SAM" id="MobiDB-lite"/>
    </source>
</evidence>
<accession>A0A7T0BXA1</accession>
<protein>
    <submittedName>
        <fullName evidence="3">Zinc-ribbon domain-containing protein</fullName>
    </submittedName>
</protein>
<dbReference type="KEGG" id="nli:G3M70_12430"/>
<dbReference type="Pfam" id="PF13240">
    <property type="entry name" value="Zn_Ribbon_1"/>
    <property type="match status" value="1"/>
</dbReference>
<feature type="compositionally biased region" description="Low complexity" evidence="1">
    <location>
        <begin position="30"/>
        <end position="50"/>
    </location>
</feature>
<evidence type="ECO:0000313" key="3">
    <source>
        <dbReference type="EMBL" id="QPJ62636.1"/>
    </source>
</evidence>
<feature type="domain" description="Zinc-ribbon" evidence="2">
    <location>
        <begin position="2"/>
        <end position="23"/>
    </location>
</feature>
<proteinExistence type="predicted"/>
<organism evidence="3 4">
    <name type="scientific">Candidatus Nitronauta litoralis</name>
    <dbReference type="NCBI Taxonomy" id="2705533"/>
    <lineage>
        <taxon>Bacteria</taxon>
        <taxon>Pseudomonadati</taxon>
        <taxon>Nitrospinota/Tectimicrobiota group</taxon>
        <taxon>Nitrospinota</taxon>
        <taxon>Nitrospinia</taxon>
        <taxon>Nitrospinales</taxon>
        <taxon>Nitrospinaceae</taxon>
        <taxon>Candidatus Nitronauta</taxon>
    </lineage>
</organism>
<dbReference type="EMBL" id="CP048685">
    <property type="protein sequence ID" value="QPJ62636.1"/>
    <property type="molecule type" value="Genomic_DNA"/>
</dbReference>
<evidence type="ECO:0000313" key="4">
    <source>
        <dbReference type="Proteomes" id="UP000594688"/>
    </source>
</evidence>
<reference evidence="3 4" key="1">
    <citation type="submission" date="2020-02" db="EMBL/GenBank/DDBJ databases">
        <title>Genomic and physiological characterization of two novel Nitrospinaceae genera.</title>
        <authorList>
            <person name="Mueller A.J."/>
            <person name="Jung M.-Y."/>
            <person name="Strachan C.R."/>
            <person name="Herbold C.W."/>
            <person name="Kirkegaard R.H."/>
            <person name="Daims H."/>
        </authorList>
    </citation>
    <scope>NUCLEOTIDE SEQUENCE [LARGE SCALE GENOMIC DNA]</scope>
    <source>
        <strain evidence="3">EB</strain>
    </source>
</reference>
<sequence>MFCPSCGSENSDQANFCTKCGNQINPDADPQVPQQYQQPQPPQHYQQPPQYGRPSMKENFTNSAVSGAGTYAGCCCMNALSNLLCDACG</sequence>